<dbReference type="GeneID" id="7452603"/>
<evidence type="ECO:0000256" key="2">
    <source>
        <dbReference type="ARBA" id="ARBA00007104"/>
    </source>
</evidence>
<organism evidence="9 10">
    <name type="scientific">Thalassiosira pseudonana</name>
    <name type="common">Marine diatom</name>
    <name type="synonym">Cyclotella nana</name>
    <dbReference type="NCBI Taxonomy" id="35128"/>
    <lineage>
        <taxon>Eukaryota</taxon>
        <taxon>Sar</taxon>
        <taxon>Stramenopiles</taxon>
        <taxon>Ochrophyta</taxon>
        <taxon>Bacillariophyta</taxon>
        <taxon>Coscinodiscophyceae</taxon>
        <taxon>Thalassiosirophycidae</taxon>
        <taxon>Thalassiosirales</taxon>
        <taxon>Thalassiosiraceae</taxon>
        <taxon>Thalassiosira</taxon>
    </lineage>
</organism>
<dbReference type="HOGENOM" id="CLU_066963_3_0_1"/>
<dbReference type="PANTHER" id="PTHR22811">
    <property type="entry name" value="TRANSMEMBRANE EMP24 DOMAIN-CONTAINING PROTEIN"/>
    <property type="match status" value="1"/>
</dbReference>
<accession>B8C1B6</accession>
<keyword evidence="5 7" id="KW-1133">Transmembrane helix</keyword>
<evidence type="ECO:0000256" key="4">
    <source>
        <dbReference type="ARBA" id="ARBA00022729"/>
    </source>
</evidence>
<dbReference type="GO" id="GO:0016020">
    <property type="term" value="C:membrane"/>
    <property type="evidence" value="ECO:0007669"/>
    <property type="project" value="UniProtKB-SubCell"/>
</dbReference>
<name>B8C1B6_THAPS</name>
<feature type="non-terminal residue" evidence="9">
    <location>
        <position position="1"/>
    </location>
</feature>
<sequence length="116" mass="13572">YSVCFENKNSDQGVKVIFDVVLLSDEGQDAELQYSIIKKEHLTPLEANFQEGIKAANTILNEMKYMERREARMRHTAESTNSKIRLFSYLSVIVLLGVTWLQRTYLKSYFKKKKLM</sequence>
<dbReference type="RefSeq" id="XP_002289675.1">
    <property type="nucleotide sequence ID" value="XM_002289639.1"/>
</dbReference>
<comment type="similarity">
    <text evidence="2">Belongs to the EMP24/GP25L family.</text>
</comment>
<evidence type="ECO:0000256" key="1">
    <source>
        <dbReference type="ARBA" id="ARBA00004479"/>
    </source>
</evidence>
<feature type="domain" description="GOLD" evidence="8">
    <location>
        <begin position="1"/>
        <end position="111"/>
    </location>
</feature>
<gene>
    <name evidence="9" type="ORF">THAPSDRAFT_18462</name>
</gene>
<evidence type="ECO:0000256" key="5">
    <source>
        <dbReference type="ARBA" id="ARBA00022989"/>
    </source>
</evidence>
<feature type="transmembrane region" description="Helical" evidence="7">
    <location>
        <begin position="86"/>
        <end position="106"/>
    </location>
</feature>
<dbReference type="Pfam" id="PF01105">
    <property type="entry name" value="EMP24_GP25L"/>
    <property type="match status" value="1"/>
</dbReference>
<dbReference type="KEGG" id="tps:THAPSDRAFT_18462"/>
<feature type="non-terminal residue" evidence="9">
    <location>
        <position position="116"/>
    </location>
</feature>
<reference evidence="9 10" key="2">
    <citation type="journal article" date="2008" name="Nature">
        <title>The Phaeodactylum genome reveals the evolutionary history of diatom genomes.</title>
        <authorList>
            <person name="Bowler C."/>
            <person name="Allen A.E."/>
            <person name="Badger J.H."/>
            <person name="Grimwood J."/>
            <person name="Jabbari K."/>
            <person name="Kuo A."/>
            <person name="Maheswari U."/>
            <person name="Martens C."/>
            <person name="Maumus F."/>
            <person name="Otillar R.P."/>
            <person name="Rayko E."/>
            <person name="Salamov A."/>
            <person name="Vandepoele K."/>
            <person name="Beszteri B."/>
            <person name="Gruber A."/>
            <person name="Heijde M."/>
            <person name="Katinka M."/>
            <person name="Mock T."/>
            <person name="Valentin K."/>
            <person name="Verret F."/>
            <person name="Berges J.A."/>
            <person name="Brownlee C."/>
            <person name="Cadoret J.P."/>
            <person name="Chiovitti A."/>
            <person name="Choi C.J."/>
            <person name="Coesel S."/>
            <person name="De Martino A."/>
            <person name="Detter J.C."/>
            <person name="Durkin C."/>
            <person name="Falciatore A."/>
            <person name="Fournet J."/>
            <person name="Haruta M."/>
            <person name="Huysman M.J."/>
            <person name="Jenkins B.D."/>
            <person name="Jiroutova K."/>
            <person name="Jorgensen R.E."/>
            <person name="Joubert Y."/>
            <person name="Kaplan A."/>
            <person name="Kroger N."/>
            <person name="Kroth P.G."/>
            <person name="La Roche J."/>
            <person name="Lindquist E."/>
            <person name="Lommer M."/>
            <person name="Martin-Jezequel V."/>
            <person name="Lopez P.J."/>
            <person name="Lucas S."/>
            <person name="Mangogna M."/>
            <person name="McGinnis K."/>
            <person name="Medlin L.K."/>
            <person name="Montsant A."/>
            <person name="Oudot-Le Secq M.P."/>
            <person name="Napoli C."/>
            <person name="Obornik M."/>
            <person name="Parker M.S."/>
            <person name="Petit J.L."/>
            <person name="Porcel B.M."/>
            <person name="Poulsen N."/>
            <person name="Robison M."/>
            <person name="Rychlewski L."/>
            <person name="Rynearson T.A."/>
            <person name="Schmutz J."/>
            <person name="Shapiro H."/>
            <person name="Siaut M."/>
            <person name="Stanley M."/>
            <person name="Sussman M.R."/>
            <person name="Taylor A.R."/>
            <person name="Vardi A."/>
            <person name="von Dassow P."/>
            <person name="Vyverman W."/>
            <person name="Willis A."/>
            <person name="Wyrwicz L.S."/>
            <person name="Rokhsar D.S."/>
            <person name="Weissenbach J."/>
            <person name="Armbrust E.V."/>
            <person name="Green B.R."/>
            <person name="Van de Peer Y."/>
            <person name="Grigoriev I.V."/>
        </authorList>
    </citation>
    <scope>NUCLEOTIDE SEQUENCE [LARGE SCALE GENOMIC DNA]</scope>
    <source>
        <strain evidence="9 10">CCMP1335</strain>
    </source>
</reference>
<dbReference type="eggNOG" id="KOG1691">
    <property type="taxonomic scope" value="Eukaryota"/>
</dbReference>
<keyword evidence="3 7" id="KW-0812">Transmembrane</keyword>
<dbReference type="FunCoup" id="B8C1B6">
    <property type="interactions" value="1"/>
</dbReference>
<dbReference type="InterPro" id="IPR015720">
    <property type="entry name" value="Emp24-like"/>
</dbReference>
<protein>
    <recommendedName>
        <fullName evidence="8">GOLD domain-containing protein</fullName>
    </recommendedName>
</protein>
<keyword evidence="4" id="KW-0732">Signal</keyword>
<reference evidence="9 10" key="1">
    <citation type="journal article" date="2004" name="Science">
        <title>The genome of the diatom Thalassiosira pseudonana: ecology, evolution, and metabolism.</title>
        <authorList>
            <person name="Armbrust E.V."/>
            <person name="Berges J.A."/>
            <person name="Bowler C."/>
            <person name="Green B.R."/>
            <person name="Martinez D."/>
            <person name="Putnam N.H."/>
            <person name="Zhou S."/>
            <person name="Allen A.E."/>
            <person name="Apt K.E."/>
            <person name="Bechner M."/>
            <person name="Brzezinski M.A."/>
            <person name="Chaal B.K."/>
            <person name="Chiovitti A."/>
            <person name="Davis A.K."/>
            <person name="Demarest M.S."/>
            <person name="Detter J.C."/>
            <person name="Glavina T."/>
            <person name="Goodstein D."/>
            <person name="Hadi M.Z."/>
            <person name="Hellsten U."/>
            <person name="Hildebrand M."/>
            <person name="Jenkins B.D."/>
            <person name="Jurka J."/>
            <person name="Kapitonov V.V."/>
            <person name="Kroger N."/>
            <person name="Lau W.W."/>
            <person name="Lane T.W."/>
            <person name="Larimer F.W."/>
            <person name="Lippmeier J.C."/>
            <person name="Lucas S."/>
            <person name="Medina M."/>
            <person name="Montsant A."/>
            <person name="Obornik M."/>
            <person name="Parker M.S."/>
            <person name="Palenik B."/>
            <person name="Pazour G.J."/>
            <person name="Richardson P.M."/>
            <person name="Rynearson T.A."/>
            <person name="Saito M.A."/>
            <person name="Schwartz D.C."/>
            <person name="Thamatrakoln K."/>
            <person name="Valentin K."/>
            <person name="Vardi A."/>
            <person name="Wilkerson F.P."/>
            <person name="Rokhsar D.S."/>
        </authorList>
    </citation>
    <scope>NUCLEOTIDE SEQUENCE [LARGE SCALE GENOMIC DNA]</scope>
    <source>
        <strain evidence="9 10">CCMP1335</strain>
    </source>
</reference>
<keyword evidence="10" id="KW-1185">Reference proteome</keyword>
<evidence type="ECO:0000256" key="7">
    <source>
        <dbReference type="SAM" id="Phobius"/>
    </source>
</evidence>
<dbReference type="AlphaFoldDB" id="B8C1B6"/>
<dbReference type="STRING" id="35128.B8C1B6"/>
<dbReference type="Proteomes" id="UP000001449">
    <property type="component" value="Chromosome 4"/>
</dbReference>
<dbReference type="InterPro" id="IPR009038">
    <property type="entry name" value="GOLD_dom"/>
</dbReference>
<dbReference type="PaxDb" id="35128-Thaps18462"/>
<keyword evidence="6 7" id="KW-0472">Membrane</keyword>
<evidence type="ECO:0000256" key="3">
    <source>
        <dbReference type="ARBA" id="ARBA00022692"/>
    </source>
</evidence>
<comment type="subcellular location">
    <subcellularLocation>
        <location evidence="1">Membrane</location>
        <topology evidence="1">Single-pass type I membrane protein</topology>
    </subcellularLocation>
</comment>
<evidence type="ECO:0000256" key="6">
    <source>
        <dbReference type="ARBA" id="ARBA00023136"/>
    </source>
</evidence>
<evidence type="ECO:0000313" key="9">
    <source>
        <dbReference type="EMBL" id="EED93212.1"/>
    </source>
</evidence>
<dbReference type="EMBL" id="CM000641">
    <property type="protein sequence ID" value="EED93212.1"/>
    <property type="molecule type" value="Genomic_DNA"/>
</dbReference>
<proteinExistence type="inferred from homology"/>
<evidence type="ECO:0000259" key="8">
    <source>
        <dbReference type="Pfam" id="PF01105"/>
    </source>
</evidence>
<dbReference type="InParanoid" id="B8C1B6"/>
<evidence type="ECO:0000313" key="10">
    <source>
        <dbReference type="Proteomes" id="UP000001449"/>
    </source>
</evidence>